<feature type="signal peptide" evidence="1">
    <location>
        <begin position="1"/>
        <end position="26"/>
    </location>
</feature>
<evidence type="ECO:0000313" key="2">
    <source>
        <dbReference type="EMBL" id="RED53874.1"/>
    </source>
</evidence>
<gene>
    <name evidence="2" type="ORF">DFP90_101673</name>
</gene>
<dbReference type="AlphaFoldDB" id="A0A3D9HWI7"/>
<protein>
    <submittedName>
        <fullName evidence="2">Putative secreted protein with PEP-CTERM sorting signal</fullName>
    </submittedName>
</protein>
<evidence type="ECO:0000256" key="1">
    <source>
        <dbReference type="SAM" id="SignalP"/>
    </source>
</evidence>
<dbReference type="RefSeq" id="WP_115934978.1">
    <property type="nucleotide sequence ID" value="NZ_QRDW01000001.1"/>
</dbReference>
<keyword evidence="1" id="KW-0732">Signal</keyword>
<reference evidence="2 3" key="1">
    <citation type="submission" date="2018-07" db="EMBL/GenBank/DDBJ databases">
        <title>Genomic Encyclopedia of Type Strains, Phase III (KMG-III): the genomes of soil and plant-associated and newly described type strains.</title>
        <authorList>
            <person name="Whitman W."/>
        </authorList>
    </citation>
    <scope>NUCLEOTIDE SEQUENCE [LARGE SCALE GENOMIC DNA]</scope>
    <source>
        <strain evidence="2 3">CECT 8488</strain>
    </source>
</reference>
<organism evidence="2 3">
    <name type="scientific">Aestuariispira insulae</name>
    <dbReference type="NCBI Taxonomy" id="1461337"/>
    <lineage>
        <taxon>Bacteria</taxon>
        <taxon>Pseudomonadati</taxon>
        <taxon>Pseudomonadota</taxon>
        <taxon>Alphaproteobacteria</taxon>
        <taxon>Rhodospirillales</taxon>
        <taxon>Kiloniellaceae</taxon>
        <taxon>Aestuariispira</taxon>
    </lineage>
</organism>
<feature type="chain" id="PRO_5017690236" evidence="1">
    <location>
        <begin position="27"/>
        <end position="246"/>
    </location>
</feature>
<comment type="caution">
    <text evidence="2">The sequence shown here is derived from an EMBL/GenBank/DDBJ whole genome shotgun (WGS) entry which is preliminary data.</text>
</comment>
<evidence type="ECO:0000313" key="3">
    <source>
        <dbReference type="Proteomes" id="UP000256845"/>
    </source>
</evidence>
<dbReference type="EMBL" id="QRDW01000001">
    <property type="protein sequence ID" value="RED53874.1"/>
    <property type="molecule type" value="Genomic_DNA"/>
</dbReference>
<sequence>MKTLLKGIQWMSALAMCLGITQFAQAASVTYTYKGNIDSQGIIGYHSSASLIRVGDPFSGTLSFETEDVSDLNDMTPDSGVYRVNGTHQFHQEYIGTSSSEFSIEIYAKHPLTQDFSNIFQGIYFNLQPSIPASPNDRGIKHGGLLAFYADSYGSPALPLSDDSLEQALDIVLEDWVAASLELFFDHQISPDGGMFSGGLFGYITEFTKTSHDVPSPNALGLIAIGLTAAGFAWRRRKAGQDWYSG</sequence>
<dbReference type="Proteomes" id="UP000256845">
    <property type="component" value="Unassembled WGS sequence"/>
</dbReference>
<accession>A0A3D9HWI7</accession>
<keyword evidence="3" id="KW-1185">Reference proteome</keyword>
<proteinExistence type="predicted"/>
<name>A0A3D9HWI7_9PROT</name>